<feature type="domain" description="Phage tail collar" evidence="1">
    <location>
        <begin position="7"/>
        <end position="63"/>
    </location>
</feature>
<accession>A0ABT2UI89</accession>
<dbReference type="InterPro" id="IPR011083">
    <property type="entry name" value="Phage_tail_collar_dom"/>
</dbReference>
<comment type="caution">
    <text evidence="2">The sequence shown here is derived from an EMBL/GenBank/DDBJ whole genome shotgun (WGS) entry which is preliminary data.</text>
</comment>
<dbReference type="Proteomes" id="UP001652445">
    <property type="component" value="Unassembled WGS sequence"/>
</dbReference>
<reference evidence="2 3" key="1">
    <citation type="submission" date="2022-09" db="EMBL/GenBank/DDBJ databases">
        <authorList>
            <person name="Han X.L."/>
            <person name="Wang Q."/>
            <person name="Lu T."/>
        </authorList>
    </citation>
    <scope>NUCLEOTIDE SEQUENCE [LARGE SCALE GENOMIC DNA]</scope>
    <source>
        <strain evidence="2 3">WQ 127069</strain>
    </source>
</reference>
<dbReference type="InterPro" id="IPR037053">
    <property type="entry name" value="Phage_tail_collar_dom_sf"/>
</dbReference>
<sequence>MTTPYVGEIRMFAGNYAPEGWALCNGQVMSISQNEVLYTLIGTTFGGDGVSTFALPDLQGRIPIHSTTAYPLGAKGGTETVTLIANELPQHTHVPQASTQTGIQASPSNAIWATNVAKTYTEANGNPVTMNQQTVSLEGGNQPHDNMMPSLTITFIIALVGIYPSFD</sequence>
<dbReference type="RefSeq" id="WP_262685501.1">
    <property type="nucleotide sequence ID" value="NZ_JAOQIO010000084.1"/>
</dbReference>
<dbReference type="EMBL" id="JAOQIO010000084">
    <property type="protein sequence ID" value="MCU6794335.1"/>
    <property type="molecule type" value="Genomic_DNA"/>
</dbReference>
<evidence type="ECO:0000259" key="1">
    <source>
        <dbReference type="Pfam" id="PF07484"/>
    </source>
</evidence>
<name>A0ABT2UI89_9BACL</name>
<gene>
    <name evidence="2" type="ORF">OB236_19710</name>
</gene>
<dbReference type="Pfam" id="PF07484">
    <property type="entry name" value="Collar"/>
    <property type="match status" value="1"/>
</dbReference>
<dbReference type="SUPFAM" id="SSF88874">
    <property type="entry name" value="Receptor-binding domain of short tail fibre protein gp12"/>
    <property type="match status" value="1"/>
</dbReference>
<dbReference type="Gene3D" id="3.90.1340.10">
    <property type="entry name" value="Phage tail collar domain"/>
    <property type="match status" value="1"/>
</dbReference>
<proteinExistence type="predicted"/>
<evidence type="ECO:0000313" key="2">
    <source>
        <dbReference type="EMBL" id="MCU6794335.1"/>
    </source>
</evidence>
<organism evidence="2 3">
    <name type="scientific">Paenibacillus baimaensis</name>
    <dbReference type="NCBI Taxonomy" id="2982185"/>
    <lineage>
        <taxon>Bacteria</taxon>
        <taxon>Bacillati</taxon>
        <taxon>Bacillota</taxon>
        <taxon>Bacilli</taxon>
        <taxon>Bacillales</taxon>
        <taxon>Paenibacillaceae</taxon>
        <taxon>Paenibacillus</taxon>
    </lineage>
</organism>
<evidence type="ECO:0000313" key="3">
    <source>
        <dbReference type="Proteomes" id="UP001652445"/>
    </source>
</evidence>
<keyword evidence="3" id="KW-1185">Reference proteome</keyword>
<protein>
    <submittedName>
        <fullName evidence="2">Tail fiber protein</fullName>
    </submittedName>
</protein>